<dbReference type="Pfam" id="PF12867">
    <property type="entry name" value="DinB_2"/>
    <property type="match status" value="1"/>
</dbReference>
<accession>A0A1H7QC27</accession>
<dbReference type="InterPro" id="IPR016187">
    <property type="entry name" value="CTDL_fold"/>
</dbReference>
<dbReference type="InterPro" id="IPR005532">
    <property type="entry name" value="SUMF_dom"/>
</dbReference>
<dbReference type="Pfam" id="PF03781">
    <property type="entry name" value="FGE-sulfatase"/>
    <property type="match status" value="2"/>
</dbReference>
<keyword evidence="2" id="KW-0408">Iron</keyword>
<keyword evidence="7" id="KW-1185">Reference proteome</keyword>
<evidence type="ECO:0000256" key="3">
    <source>
        <dbReference type="ARBA" id="ARBA00037882"/>
    </source>
</evidence>
<evidence type="ECO:0000313" key="7">
    <source>
        <dbReference type="Proteomes" id="UP000199256"/>
    </source>
</evidence>
<keyword evidence="1" id="KW-0560">Oxidoreductase</keyword>
<dbReference type="SUPFAM" id="SSF109854">
    <property type="entry name" value="DinB/YfiT-like putative metalloenzymes"/>
    <property type="match status" value="1"/>
</dbReference>
<evidence type="ECO:0000256" key="2">
    <source>
        <dbReference type="ARBA" id="ARBA00023004"/>
    </source>
</evidence>
<evidence type="ECO:0000259" key="5">
    <source>
        <dbReference type="Pfam" id="PF12867"/>
    </source>
</evidence>
<reference evidence="7" key="1">
    <citation type="submission" date="2016-10" db="EMBL/GenBank/DDBJ databases">
        <authorList>
            <person name="Varghese N."/>
            <person name="Submissions S."/>
        </authorList>
    </citation>
    <scope>NUCLEOTIDE SEQUENCE [LARGE SCALE GENOMIC DNA]</scope>
    <source>
        <strain evidence="7">DSM 241</strain>
    </source>
</reference>
<name>A0A1H7QC27_9GAMM</name>
<feature type="domain" description="Sulfatase-modifying factor enzyme-like" evidence="4">
    <location>
        <begin position="345"/>
        <end position="425"/>
    </location>
</feature>
<feature type="domain" description="DinB-like" evidence="5">
    <location>
        <begin position="26"/>
        <end position="159"/>
    </location>
</feature>
<sequence>MSALPDIAQPDVTQTELTLQTLRHRYQAVRDHSLALAAPLSAEDMTVQTMADVSPTKWHLAHTTWFFENFILHPHAKGYHRFNERYGYLFNSYYYTVGQMHPRPQRGQITRPGVDQIMAYRAYVDEHLLNLLDERGDDPELAQLVTLGLHHEQQHQELILTDIKHVLAANPLCPAYRDGLLSTGASVAHLEFLSGARELVDMGFDGIGFSFDNERPRHRQWLEPHRLADRLITNGEYLAFIRDGGYRTPELWLSDGWATVQSQGWDRPLYWSREYTSEFTLMGEQALDPARPVCHVSYYEADAFARWAGARLPTEAEWEVAVEQAGIEPTGQGTHSAFHPDAAQGTDLRQCFGEVWQWTASPYVQYPGYRAPAGAIGEYNGKFMCNQMVLRGSSCVTPPGHARVTYRNFFYPGDRWQFMGIRLAKDID</sequence>
<dbReference type="EMBL" id="FOAA01000017">
    <property type="protein sequence ID" value="SEL45379.1"/>
    <property type="molecule type" value="Genomic_DNA"/>
</dbReference>
<comment type="pathway">
    <text evidence="3">Amino-acid biosynthesis; ergothioneine biosynthesis.</text>
</comment>
<evidence type="ECO:0000313" key="6">
    <source>
        <dbReference type="EMBL" id="SEL45379.1"/>
    </source>
</evidence>
<dbReference type="NCBIfam" id="TIGR03440">
    <property type="entry name" value="egtB_TIGR03440"/>
    <property type="match status" value="1"/>
</dbReference>
<dbReference type="Gene3D" id="3.90.1580.10">
    <property type="entry name" value="paralog of FGE (formylglycine-generating enzyme)"/>
    <property type="match status" value="1"/>
</dbReference>
<evidence type="ECO:0000256" key="1">
    <source>
        <dbReference type="ARBA" id="ARBA00023002"/>
    </source>
</evidence>
<evidence type="ECO:0000259" key="4">
    <source>
        <dbReference type="Pfam" id="PF03781"/>
    </source>
</evidence>
<dbReference type="InterPro" id="IPR024775">
    <property type="entry name" value="DinB-like"/>
</dbReference>
<gene>
    <name evidence="6" type="ORF">SAMN05444515_1174</name>
</gene>
<dbReference type="AlphaFoldDB" id="A0A1H7QC27"/>
<protein>
    <submittedName>
        <fullName evidence="6">Ergothioneine biosynthesis protein EgtB</fullName>
    </submittedName>
</protein>
<dbReference type="SUPFAM" id="SSF56436">
    <property type="entry name" value="C-type lectin-like"/>
    <property type="match status" value="1"/>
</dbReference>
<dbReference type="PANTHER" id="PTHR23150">
    <property type="entry name" value="SULFATASE MODIFYING FACTOR 1, 2"/>
    <property type="match status" value="1"/>
</dbReference>
<proteinExistence type="predicted"/>
<organism evidence="6 7">
    <name type="scientific">Ectothiorhodospira marina</name>
    <dbReference type="NCBI Taxonomy" id="1396821"/>
    <lineage>
        <taxon>Bacteria</taxon>
        <taxon>Pseudomonadati</taxon>
        <taxon>Pseudomonadota</taxon>
        <taxon>Gammaproteobacteria</taxon>
        <taxon>Chromatiales</taxon>
        <taxon>Ectothiorhodospiraceae</taxon>
        <taxon>Ectothiorhodospira</taxon>
    </lineage>
</organism>
<dbReference type="InterPro" id="IPR034660">
    <property type="entry name" value="DinB/YfiT-like"/>
</dbReference>
<dbReference type="InterPro" id="IPR017806">
    <property type="entry name" value="EgtB"/>
</dbReference>
<dbReference type="PANTHER" id="PTHR23150:SF36">
    <property type="entry name" value="HERCYNINE OXYGENASE"/>
    <property type="match status" value="1"/>
</dbReference>
<dbReference type="RefSeq" id="WP_245740868.1">
    <property type="nucleotide sequence ID" value="NZ_FOAA01000017.1"/>
</dbReference>
<dbReference type="Proteomes" id="UP000199256">
    <property type="component" value="Unassembled WGS sequence"/>
</dbReference>
<dbReference type="InterPro" id="IPR042095">
    <property type="entry name" value="SUMF_sf"/>
</dbReference>
<dbReference type="STRING" id="1396821.SAMN05444515_1174"/>
<dbReference type="GO" id="GO:0052699">
    <property type="term" value="P:ergothioneine biosynthetic process"/>
    <property type="evidence" value="ECO:0007669"/>
    <property type="project" value="InterPro"/>
</dbReference>
<dbReference type="InterPro" id="IPR051043">
    <property type="entry name" value="Sulfatase_Mod_Factor_Kinase"/>
</dbReference>
<feature type="domain" description="Sulfatase-modifying factor enzyme-like" evidence="4">
    <location>
        <begin position="210"/>
        <end position="322"/>
    </location>
</feature>